<keyword evidence="2 11" id="KW-0853">WD repeat</keyword>
<evidence type="ECO:0000256" key="13">
    <source>
        <dbReference type="SAM" id="MobiDB-lite"/>
    </source>
</evidence>
<comment type="similarity">
    <text evidence="8">Belongs to the WD repeat MDV1/CAF4 family.</text>
</comment>
<feature type="compositionally biased region" description="Basic residues" evidence="13">
    <location>
        <begin position="286"/>
        <end position="296"/>
    </location>
</feature>
<sequence>MADPGHHNDFPDVSSFDDESSVISTRGLEAFGRKVTTTASHLMAPRSDPTSNSHYHSALSEMHRQLQKPAVQRSVLSMARTTPTDLVRSRLSTKEIQSRALAYVPDELLRNIPEVENTYSLFQGFQASFPEFTDEGKKHRRRVSRGRKLLDEGPTPPAGTPEAVNKLKKEKASMTHQLEMLGIRKNMASSEIREIDAKMENLAGMRRILLERLANLEKDEALLEHDIIEIEGKLEEAQALMEEAESVALRTPTKSEDDQASEKGDTPGFMSQSIYEKLPSANSTPSKRKPRSIRRKSMPILHEHFEPGTMIRSMRAHHDNITALDFDAPFGLMVSAAMDDSVRVWDLNAGRCIGVLEGHTASVRTLQVEDNILATGSMDATIRLWDLSRAHYDPQGSRFGKDDEDEDAIAFENPDDQPVDPPAGSMADCPLFTLEAHLDEITALHFRGDVLVSGSADKTLRQWDLEKGRCVQTLDVMWAAAQASALSASDSTWRQMTRAADMSAHFVGALQVFESALACGTADGMVRLWDLRSGQVHRSLVGHTGPVTCLQFDNVHLVTGSLDRSIRIWDLRTGSIYDAYAYDNPITSMMFDARRIVCAAGEDVVKVYDKVEGRHWDCGAGIAEAEEAKAPAIVERVRVRDGYLVEGRRDGVVGVWTC</sequence>
<dbReference type="PRINTS" id="PR00320">
    <property type="entry name" value="GPROTEINBRPT"/>
</dbReference>
<evidence type="ECO:0000256" key="1">
    <source>
        <dbReference type="ARBA" id="ARBA00004570"/>
    </source>
</evidence>
<keyword evidence="3" id="KW-0677">Repeat</keyword>
<gene>
    <name evidence="14" type="ORF">TT172_LOCUS2514</name>
</gene>
<keyword evidence="4" id="KW-1000">Mitochondrion outer membrane</keyword>
<keyword evidence="5 12" id="KW-0175">Coiled coil</keyword>
<evidence type="ECO:0000256" key="4">
    <source>
        <dbReference type="ARBA" id="ARBA00022787"/>
    </source>
</evidence>
<evidence type="ECO:0000256" key="7">
    <source>
        <dbReference type="ARBA" id="ARBA00023136"/>
    </source>
</evidence>
<dbReference type="GO" id="GO:1990234">
    <property type="term" value="C:transferase complex"/>
    <property type="evidence" value="ECO:0007669"/>
    <property type="project" value="UniProtKB-ARBA"/>
</dbReference>
<dbReference type="InterPro" id="IPR001680">
    <property type="entry name" value="WD40_rpt"/>
</dbReference>
<feature type="region of interest" description="Disordered" evidence="13">
    <location>
        <begin position="136"/>
        <end position="162"/>
    </location>
</feature>
<dbReference type="InterPro" id="IPR036322">
    <property type="entry name" value="WD40_repeat_dom_sf"/>
</dbReference>
<feature type="repeat" description="WD" evidence="11">
    <location>
        <begin position="314"/>
        <end position="355"/>
    </location>
</feature>
<organism evidence="14 15">
    <name type="scientific">Thermothielavioides terrestris</name>
    <dbReference type="NCBI Taxonomy" id="2587410"/>
    <lineage>
        <taxon>Eukaryota</taxon>
        <taxon>Fungi</taxon>
        <taxon>Dikarya</taxon>
        <taxon>Ascomycota</taxon>
        <taxon>Pezizomycotina</taxon>
        <taxon>Sordariomycetes</taxon>
        <taxon>Sordariomycetidae</taxon>
        <taxon>Sordariales</taxon>
        <taxon>Chaetomiaceae</taxon>
        <taxon>Thermothielavioides</taxon>
    </lineage>
</organism>
<dbReference type="GO" id="GO:0005741">
    <property type="term" value="C:mitochondrial outer membrane"/>
    <property type="evidence" value="ECO:0007669"/>
    <property type="project" value="UniProtKB-SubCell"/>
</dbReference>
<feature type="compositionally biased region" description="Basic and acidic residues" evidence="13">
    <location>
        <begin position="253"/>
        <end position="265"/>
    </location>
</feature>
<evidence type="ECO:0000313" key="15">
    <source>
        <dbReference type="Proteomes" id="UP000289323"/>
    </source>
</evidence>
<evidence type="ECO:0000256" key="2">
    <source>
        <dbReference type="ARBA" id="ARBA00022574"/>
    </source>
</evidence>
<dbReference type="PANTHER" id="PTHR22847">
    <property type="entry name" value="WD40 REPEAT PROTEIN"/>
    <property type="match status" value="1"/>
</dbReference>
<dbReference type="EMBL" id="OUUZ01000003">
    <property type="protein sequence ID" value="SPQ20095.1"/>
    <property type="molecule type" value="Genomic_DNA"/>
</dbReference>
<dbReference type="PROSITE" id="PS50082">
    <property type="entry name" value="WD_REPEATS_2"/>
    <property type="match status" value="5"/>
</dbReference>
<evidence type="ECO:0000256" key="10">
    <source>
        <dbReference type="ARBA" id="ARBA00043913"/>
    </source>
</evidence>
<evidence type="ECO:0000313" key="14">
    <source>
        <dbReference type="EMBL" id="SPQ20095.1"/>
    </source>
</evidence>
<name>A0A3S4B2P5_9PEZI</name>
<comment type="subcellular location">
    <subcellularLocation>
        <location evidence="1">Mitochondrion outer membrane</location>
        <topology evidence="1">Peripheral membrane protein</topology>
        <orientation evidence="1">Cytoplasmic side</orientation>
    </subcellularLocation>
</comment>
<keyword evidence="7" id="KW-0472">Membrane</keyword>
<keyword evidence="6" id="KW-0496">Mitochondrion</keyword>
<feature type="compositionally biased region" description="Basic residues" evidence="13">
    <location>
        <begin position="138"/>
        <end position="147"/>
    </location>
</feature>
<evidence type="ECO:0000256" key="12">
    <source>
        <dbReference type="SAM" id="Coils"/>
    </source>
</evidence>
<evidence type="ECO:0000256" key="6">
    <source>
        <dbReference type="ARBA" id="ARBA00023128"/>
    </source>
</evidence>
<feature type="repeat" description="WD" evidence="11">
    <location>
        <begin position="356"/>
        <end position="388"/>
    </location>
</feature>
<accession>A0A3S4B2P5</accession>
<dbReference type="PROSITE" id="PS00678">
    <property type="entry name" value="WD_REPEATS_1"/>
    <property type="match status" value="3"/>
</dbReference>
<feature type="coiled-coil region" evidence="12">
    <location>
        <begin position="199"/>
        <end position="247"/>
    </location>
</feature>
<dbReference type="FunFam" id="2.130.10.10:FF:000404">
    <property type="entry name" value="Mitochondrial division protein 1"/>
    <property type="match status" value="1"/>
</dbReference>
<feature type="repeat" description="WD" evidence="11">
    <location>
        <begin position="434"/>
        <end position="473"/>
    </location>
</feature>
<dbReference type="CDD" id="cd00200">
    <property type="entry name" value="WD40"/>
    <property type="match status" value="1"/>
</dbReference>
<dbReference type="FunFam" id="2.130.10.10:FF:002118">
    <property type="entry name" value="Mitochondrial division protein 1"/>
    <property type="match status" value="1"/>
</dbReference>
<dbReference type="Pfam" id="PF00400">
    <property type="entry name" value="WD40"/>
    <property type="match status" value="4"/>
</dbReference>
<evidence type="ECO:0000256" key="3">
    <source>
        <dbReference type="ARBA" id="ARBA00022737"/>
    </source>
</evidence>
<feature type="compositionally biased region" description="Polar residues" evidence="13">
    <location>
        <begin position="269"/>
        <end position="284"/>
    </location>
</feature>
<dbReference type="GO" id="GO:0005634">
    <property type="term" value="C:nucleus"/>
    <property type="evidence" value="ECO:0007669"/>
    <property type="project" value="TreeGrafter"/>
</dbReference>
<dbReference type="AlphaFoldDB" id="A0A3S4B2P5"/>
<feature type="region of interest" description="Disordered" evidence="13">
    <location>
        <begin position="248"/>
        <end position="296"/>
    </location>
</feature>
<dbReference type="Gene3D" id="2.130.10.10">
    <property type="entry name" value="YVTN repeat-like/Quinoprotein amine dehydrogenase"/>
    <property type="match status" value="2"/>
</dbReference>
<protein>
    <recommendedName>
        <fullName evidence="9">Mitochondrial division protein 1</fullName>
    </recommendedName>
</protein>
<comment type="function">
    <text evidence="10">Involved in mitochondrial fission. Acts as an adapter protein required to form mitochondrial fission complexes. Formation of these complexes is required to promote constriction and fission of the mitochondrial compartment at a late step in mitochondrial division.</text>
</comment>
<reference evidence="14 15" key="1">
    <citation type="submission" date="2018-04" db="EMBL/GenBank/DDBJ databases">
        <authorList>
            <person name="Huttner S."/>
            <person name="Dainat J."/>
        </authorList>
    </citation>
    <scope>NUCLEOTIDE SEQUENCE [LARGE SCALE GENOMIC DNA]</scope>
</reference>
<feature type="repeat" description="WD" evidence="11">
    <location>
        <begin position="540"/>
        <end position="579"/>
    </location>
</feature>
<dbReference type="CDD" id="cd22881">
    <property type="entry name" value="Mdv1_N"/>
    <property type="match status" value="1"/>
</dbReference>
<dbReference type="Proteomes" id="UP000289323">
    <property type="component" value="Unassembled WGS sequence"/>
</dbReference>
<dbReference type="Gene3D" id="6.10.280.220">
    <property type="match status" value="1"/>
</dbReference>
<evidence type="ECO:0000256" key="11">
    <source>
        <dbReference type="PROSITE-ProRule" id="PRU00221"/>
    </source>
</evidence>
<feature type="repeat" description="WD" evidence="11">
    <location>
        <begin position="517"/>
        <end position="539"/>
    </location>
</feature>
<dbReference type="PROSITE" id="PS50294">
    <property type="entry name" value="WD_REPEATS_REGION"/>
    <property type="match status" value="4"/>
</dbReference>
<dbReference type="InterPro" id="IPR020472">
    <property type="entry name" value="WD40_PAC1"/>
</dbReference>
<evidence type="ECO:0000256" key="8">
    <source>
        <dbReference type="ARBA" id="ARBA00038415"/>
    </source>
</evidence>
<evidence type="ECO:0000256" key="5">
    <source>
        <dbReference type="ARBA" id="ARBA00023054"/>
    </source>
</evidence>
<dbReference type="InterPro" id="IPR019775">
    <property type="entry name" value="WD40_repeat_CS"/>
</dbReference>
<proteinExistence type="inferred from homology"/>
<dbReference type="InterPro" id="IPR015943">
    <property type="entry name" value="WD40/YVTN_repeat-like_dom_sf"/>
</dbReference>
<evidence type="ECO:0000256" key="9">
    <source>
        <dbReference type="ARBA" id="ARBA00039789"/>
    </source>
</evidence>
<dbReference type="PANTHER" id="PTHR22847:SF637">
    <property type="entry name" value="WD REPEAT DOMAIN 5B"/>
    <property type="match status" value="1"/>
</dbReference>
<dbReference type="SMART" id="SM00320">
    <property type="entry name" value="WD40"/>
    <property type="match status" value="6"/>
</dbReference>
<dbReference type="SUPFAM" id="SSF50978">
    <property type="entry name" value="WD40 repeat-like"/>
    <property type="match status" value="1"/>
</dbReference>